<dbReference type="PROSITE" id="PS50236">
    <property type="entry name" value="CHCR"/>
    <property type="match status" value="1"/>
</dbReference>
<accession>A0A2T9ZHK4</accession>
<feature type="repeat" description="WD" evidence="3">
    <location>
        <begin position="75"/>
        <end position="116"/>
    </location>
</feature>
<dbReference type="PROSITE" id="PS50082">
    <property type="entry name" value="WD_REPEATS_2"/>
    <property type="match status" value="1"/>
</dbReference>
<dbReference type="AlphaFoldDB" id="A0A2T9ZHK4"/>
<feature type="domain" description="Vps41 beta-propeller" evidence="6">
    <location>
        <begin position="26"/>
        <end position="370"/>
    </location>
</feature>
<keyword evidence="1" id="KW-0813">Transport</keyword>
<dbReference type="Proteomes" id="UP000245609">
    <property type="component" value="Unassembled WGS sequence"/>
</dbReference>
<dbReference type="PANTHER" id="PTHR12616:SF1">
    <property type="entry name" value="VACUOLAR PROTEIN SORTING-ASSOCIATED PROTEIN 41 HOMOLOG"/>
    <property type="match status" value="1"/>
</dbReference>
<dbReference type="Gene3D" id="1.25.40.10">
    <property type="entry name" value="Tetratricopeptide repeat domain"/>
    <property type="match status" value="1"/>
</dbReference>
<dbReference type="InterPro" id="IPR057780">
    <property type="entry name" value="Beta-prop_Vps41"/>
</dbReference>
<dbReference type="SMART" id="SM00320">
    <property type="entry name" value="WD40"/>
    <property type="match status" value="1"/>
</dbReference>
<dbReference type="InterPro" id="IPR045111">
    <property type="entry name" value="Vps41/Vps8"/>
</dbReference>
<reference evidence="7 8" key="1">
    <citation type="journal article" date="2018" name="MBio">
        <title>Comparative Genomics Reveals the Core Gene Toolbox for the Fungus-Insect Symbiosis.</title>
        <authorList>
            <person name="Wang Y."/>
            <person name="Stata M."/>
            <person name="Wang W."/>
            <person name="Stajich J.E."/>
            <person name="White M.M."/>
            <person name="Moncalvo J.M."/>
        </authorList>
    </citation>
    <scope>NUCLEOTIDE SEQUENCE [LARGE SCALE GENOMIC DNA]</scope>
    <source>
        <strain evidence="7 8">SC-DP-2</strain>
    </source>
</reference>
<dbReference type="InterPro" id="IPR015943">
    <property type="entry name" value="WD40/YVTN_repeat-like_dom_sf"/>
</dbReference>
<evidence type="ECO:0000256" key="1">
    <source>
        <dbReference type="ARBA" id="ARBA00022448"/>
    </source>
</evidence>
<evidence type="ECO:0000256" key="4">
    <source>
        <dbReference type="PROSITE-ProRule" id="PRU01006"/>
    </source>
</evidence>
<dbReference type="GO" id="GO:0016236">
    <property type="term" value="P:macroautophagy"/>
    <property type="evidence" value="ECO:0007669"/>
    <property type="project" value="TreeGrafter"/>
</dbReference>
<dbReference type="GO" id="GO:0006623">
    <property type="term" value="P:protein targeting to vacuole"/>
    <property type="evidence" value="ECO:0007669"/>
    <property type="project" value="InterPro"/>
</dbReference>
<protein>
    <recommendedName>
        <fullName evidence="6">Vps41 beta-propeller domain-containing protein</fullName>
    </recommendedName>
</protein>
<dbReference type="STRING" id="133381.A0A2T9ZHK4"/>
<dbReference type="GO" id="GO:0009267">
    <property type="term" value="P:cellular response to starvation"/>
    <property type="evidence" value="ECO:0007669"/>
    <property type="project" value="TreeGrafter"/>
</dbReference>
<dbReference type="InterPro" id="IPR011990">
    <property type="entry name" value="TPR-like_helical_dom_sf"/>
</dbReference>
<dbReference type="SUPFAM" id="SSF57850">
    <property type="entry name" value="RING/U-box"/>
    <property type="match status" value="1"/>
</dbReference>
<dbReference type="InterPro" id="IPR000547">
    <property type="entry name" value="Clathrin_H-chain/VPS_repeat"/>
</dbReference>
<dbReference type="GO" id="GO:0034058">
    <property type="term" value="P:endosomal vesicle fusion"/>
    <property type="evidence" value="ECO:0007669"/>
    <property type="project" value="TreeGrafter"/>
</dbReference>
<keyword evidence="8" id="KW-1185">Reference proteome</keyword>
<gene>
    <name evidence="7" type="ORF">BB560_001430</name>
</gene>
<dbReference type="Gene3D" id="2.130.10.10">
    <property type="entry name" value="YVTN repeat-like/Quinoprotein amine dehydrogenase"/>
    <property type="match status" value="1"/>
</dbReference>
<comment type="caution">
    <text evidence="7">The sequence shown here is derived from an EMBL/GenBank/DDBJ whole genome shotgun (WGS) entry which is preliminary data.</text>
</comment>
<evidence type="ECO:0000256" key="3">
    <source>
        <dbReference type="PROSITE-ProRule" id="PRU00221"/>
    </source>
</evidence>
<dbReference type="SMART" id="SM00299">
    <property type="entry name" value="CLH"/>
    <property type="match status" value="1"/>
</dbReference>
<dbReference type="OrthoDB" id="244107at2759"/>
<evidence type="ECO:0000313" key="8">
    <source>
        <dbReference type="Proteomes" id="UP000245609"/>
    </source>
</evidence>
<name>A0A2T9ZHK4_9FUNG</name>
<evidence type="ECO:0000256" key="2">
    <source>
        <dbReference type="ARBA" id="ARBA00022927"/>
    </source>
</evidence>
<dbReference type="Pfam" id="PF23411">
    <property type="entry name" value="Beta-prop_Vps41"/>
    <property type="match status" value="1"/>
</dbReference>
<organism evidence="7 8">
    <name type="scientific">Smittium megazygosporum</name>
    <dbReference type="NCBI Taxonomy" id="133381"/>
    <lineage>
        <taxon>Eukaryota</taxon>
        <taxon>Fungi</taxon>
        <taxon>Fungi incertae sedis</taxon>
        <taxon>Zoopagomycota</taxon>
        <taxon>Kickxellomycotina</taxon>
        <taxon>Harpellomycetes</taxon>
        <taxon>Harpellales</taxon>
        <taxon>Legeriomycetaceae</taxon>
        <taxon>Smittium</taxon>
    </lineage>
</organism>
<dbReference type="EMBL" id="MBFS01000164">
    <property type="protein sequence ID" value="PVV04072.1"/>
    <property type="molecule type" value="Genomic_DNA"/>
</dbReference>
<keyword evidence="2" id="KW-0653">Protein transport</keyword>
<sequence>MNKIEQNTSSSSASTNSIDEPEPFFNYKSVKGDLETIFKDDSASVALVNEKFIILGTHWGKIYVLDPLGNISRNWSSHNASVTSLALSQNGEYLVTGGDDGFVILHELFSGERRTVANQLRPVKAVAIDPFYSKTEGKIASGGLLSQLIVHESRKWPLNKRDLLVDEGKGSIRSLVWSKNVLIAANEQGVVLYNPEDFTPLTIIEHIDPSLNPDIYPIRLYLKNEDVLHICWGKYVQIVTLDESVNNTGSRTTNRQLTATISSVLENSDAVVGFSQFGPYSSLLVYPGDVDDTSGSVDESNSNNTSGSDSESTFSMELRVVNEDHEELISDLLNLPSSWKYKASDYNLVSLDKNQDLKSNTWYIISPKKILELNLKSFDEHISWLFNHGLYQRAYGSMASGIKTGSYRFGSLGQPINTQLLLQVGQTYARFLFDEKEYKESVEVLAFTLVTAAGYETGSNENQIPSLWENWAFEFASLEKLDLISDFIPVDLDGISKTIYEMILADLLNTDITKFLHTVKNWPTHIYDPNIIETIVLDKIELLSKSSNSKEKTELKFLQQALADLLDRAGMIEKAVIHYLILHYPGIIDRIERENLLPTIRGHVKLLMDYDDYTLFKSEDDYQNVSDTVSTKFDFPSRILEKSSTGDGVNLLANSSLIVPPSTVVKQLMDSPWYIHVYLHRLYAIDKFIGAQFADMQVELYAEYNPELLMNFLRNNSNYNLGKACKTCEARDLVSEMVYLLGKMGDFRKALLVILYELKDVKQAIEFAHEQHDKDLWEDLIRISNFNEEVDGLDDETNTSAEDTAASGAGLQGLDPLLIIELRLALISKADEKFISTAKLLRSMNPSTKTKGLDKAIMGKLGDFKTRVDLMISSQAVLNAYNQTLSHQRQGSLSKGISVTTSSFCKICKYPLFRAESNSSENLEKPGPSSSETVVNFWCGHSFHTKCILLPEVYEKVIKESEVSRNSLQKNLGSAWGRNTKTFENLGFIQHSSYRRFFIKTKLDLKQLISRYATIKCQFCSVVNNDTNNTYEIMDPLDNFAIEYNALSNSKVRWRIPEEYNNEGMKGSHAIGDIEQDQELPHFDTEDLPNIQELRF</sequence>
<feature type="region of interest" description="Disordered" evidence="5">
    <location>
        <begin position="293"/>
        <end position="313"/>
    </location>
</feature>
<evidence type="ECO:0000313" key="7">
    <source>
        <dbReference type="EMBL" id="PVV04072.1"/>
    </source>
</evidence>
<keyword evidence="3" id="KW-0853">WD repeat</keyword>
<dbReference type="PANTHER" id="PTHR12616">
    <property type="entry name" value="VACUOLAR PROTEIN SORTING VPS41"/>
    <property type="match status" value="1"/>
</dbReference>
<dbReference type="InterPro" id="IPR001680">
    <property type="entry name" value="WD40_rpt"/>
</dbReference>
<dbReference type="GO" id="GO:0005770">
    <property type="term" value="C:late endosome"/>
    <property type="evidence" value="ECO:0007669"/>
    <property type="project" value="TreeGrafter"/>
</dbReference>
<dbReference type="Pfam" id="PF23556">
    <property type="entry name" value="TPR_Vps41"/>
    <property type="match status" value="1"/>
</dbReference>
<evidence type="ECO:0000259" key="6">
    <source>
        <dbReference type="Pfam" id="PF23411"/>
    </source>
</evidence>
<feature type="repeat" description="CHCR" evidence="4">
    <location>
        <begin position="649"/>
        <end position="793"/>
    </location>
</feature>
<dbReference type="GO" id="GO:0030897">
    <property type="term" value="C:HOPS complex"/>
    <property type="evidence" value="ECO:0007669"/>
    <property type="project" value="TreeGrafter"/>
</dbReference>
<dbReference type="SUPFAM" id="SSF69322">
    <property type="entry name" value="Tricorn protease domain 2"/>
    <property type="match status" value="1"/>
</dbReference>
<proteinExistence type="predicted"/>
<evidence type="ECO:0000256" key="5">
    <source>
        <dbReference type="SAM" id="MobiDB-lite"/>
    </source>
</evidence>